<evidence type="ECO:0000313" key="1">
    <source>
        <dbReference type="EMBL" id="QHT38179.1"/>
    </source>
</evidence>
<name>A0A6C0FCA2_9ZZZZ</name>
<reference evidence="1" key="1">
    <citation type="journal article" date="2020" name="Nature">
        <title>Giant virus diversity and host interactions through global metagenomics.</title>
        <authorList>
            <person name="Schulz F."/>
            <person name="Roux S."/>
            <person name="Paez-Espino D."/>
            <person name="Jungbluth S."/>
            <person name="Walsh D.A."/>
            <person name="Denef V.J."/>
            <person name="McMahon K.D."/>
            <person name="Konstantinidis K.T."/>
            <person name="Eloe-Fadrosh E.A."/>
            <person name="Kyrpides N.C."/>
            <person name="Woyke T."/>
        </authorList>
    </citation>
    <scope>NUCLEOTIDE SEQUENCE</scope>
    <source>
        <strain evidence="1">GVMAG-S-ERX556049-19</strain>
    </source>
</reference>
<dbReference type="EMBL" id="MN738827">
    <property type="protein sequence ID" value="QHT38179.1"/>
    <property type="molecule type" value="Genomic_DNA"/>
</dbReference>
<protein>
    <submittedName>
        <fullName evidence="1">Uncharacterized protein</fullName>
    </submittedName>
</protein>
<dbReference type="AlphaFoldDB" id="A0A6C0FCA2"/>
<sequence length="95" mass="11655">MNYYSKEEKVKHIVKLTDLLRNFPTTTGRTMDIYNDEYSFVEKFKTISMNWVNNEYSNYKGRLYFEEINKFIEYDLPKTKDKKPKLQLCRNDYAR</sequence>
<accession>A0A6C0FCA2</accession>
<organism evidence="1">
    <name type="scientific">viral metagenome</name>
    <dbReference type="NCBI Taxonomy" id="1070528"/>
    <lineage>
        <taxon>unclassified sequences</taxon>
        <taxon>metagenomes</taxon>
        <taxon>organismal metagenomes</taxon>
    </lineage>
</organism>
<proteinExistence type="predicted"/>